<dbReference type="EMBL" id="LHPF02000035">
    <property type="protein sequence ID" value="PSC68631.1"/>
    <property type="molecule type" value="Genomic_DNA"/>
</dbReference>
<evidence type="ECO:0000313" key="3">
    <source>
        <dbReference type="Proteomes" id="UP000239649"/>
    </source>
</evidence>
<evidence type="ECO:0008006" key="4">
    <source>
        <dbReference type="Google" id="ProtNLM"/>
    </source>
</evidence>
<feature type="compositionally biased region" description="Low complexity" evidence="1">
    <location>
        <begin position="492"/>
        <end position="505"/>
    </location>
</feature>
<proteinExistence type="predicted"/>
<dbReference type="Gene3D" id="3.40.50.150">
    <property type="entry name" value="Vaccinia Virus protein VP39"/>
    <property type="match status" value="1"/>
</dbReference>
<comment type="caution">
    <text evidence="2">The sequence shown here is derived from an EMBL/GenBank/DDBJ whole genome shotgun (WGS) entry which is preliminary data.</text>
</comment>
<evidence type="ECO:0000313" key="2">
    <source>
        <dbReference type="EMBL" id="PSC68631.1"/>
    </source>
</evidence>
<dbReference type="SUPFAM" id="SSF53335">
    <property type="entry name" value="S-adenosyl-L-methionine-dependent methyltransferases"/>
    <property type="match status" value="1"/>
</dbReference>
<sequence>MSGSEAEVVVAPAAAKAAAAVASAKQAPVITQSPQDEARLKVLYSIMQSIENKLGGGEGVEGLYGSIKKGGMDRVLECLRAQCGLGSDSVLLDVGAGLGRPLMHALLVPGVAGGRGIEIDRIKVDKAEAFLRQAAGELERRGVAARLMPPPIECSAVENVGTLEGSTHAYSFWEGVPIEGKAAFGRLFAAAGSLRSVAVVQRAIRTCPLAYMADLGFGELELVGCFAVSMSGSGRSFTAYVFNKAHLPARLRAPAAAAAAAAQSVDSVETPALAAEAAAAAQAPSVGAAAAAEEAEGEVAQSLRAGVRGRRQRRPSARQAAAELAAAEEAAEVAGGHRNARAQRAQQRASAAWEAAMALAQQQQQQQAVSEPAVEASPRRPGRHGAAAPGAKLSSPAKGGVRKRASPAKPAAAEAAAAAKPRRTLPLPPSAAPAVAQPEAPAAQEPASPRRSPRQLPLPAAAPVAAEAAPPAPEPAAPLALSRRVGRSLSRPAAAPKPTAPPAAKLNSPARGGVQKRASPTKAAAAAAAVPEVHRSPRKLPLGGAAKGAAAPEGPLPLAAGRAGIRGAVIKLRSEPEAGAGKAPPAARQSVRRGLNGL</sequence>
<reference evidence="2 3" key="1">
    <citation type="journal article" date="2018" name="Plant J.">
        <title>Genome sequences of Chlorella sorokiniana UTEX 1602 and Micractinium conductrix SAG 241.80: implications to maltose excretion by a green alga.</title>
        <authorList>
            <person name="Arriola M.B."/>
            <person name="Velmurugan N."/>
            <person name="Zhang Y."/>
            <person name="Plunkett M.H."/>
            <person name="Hondzo H."/>
            <person name="Barney B.M."/>
        </authorList>
    </citation>
    <scope>NUCLEOTIDE SEQUENCE [LARGE SCALE GENOMIC DNA]</scope>
    <source>
        <strain evidence="2 3">SAG 241.80</strain>
    </source>
</reference>
<feature type="compositionally biased region" description="Low complexity" evidence="1">
    <location>
        <begin position="432"/>
        <end position="469"/>
    </location>
</feature>
<accession>A0A2P6V3G0</accession>
<protein>
    <recommendedName>
        <fullName evidence="4">DOT1 domain-containing protein</fullName>
    </recommendedName>
</protein>
<feature type="region of interest" description="Disordered" evidence="1">
    <location>
        <begin position="356"/>
        <end position="558"/>
    </location>
</feature>
<dbReference type="InterPro" id="IPR029063">
    <property type="entry name" value="SAM-dependent_MTases_sf"/>
</dbReference>
<organism evidence="2 3">
    <name type="scientific">Micractinium conductrix</name>
    <dbReference type="NCBI Taxonomy" id="554055"/>
    <lineage>
        <taxon>Eukaryota</taxon>
        <taxon>Viridiplantae</taxon>
        <taxon>Chlorophyta</taxon>
        <taxon>core chlorophytes</taxon>
        <taxon>Trebouxiophyceae</taxon>
        <taxon>Chlorellales</taxon>
        <taxon>Chlorellaceae</taxon>
        <taxon>Chlorella clade</taxon>
        <taxon>Micractinium</taxon>
    </lineage>
</organism>
<feature type="compositionally biased region" description="Low complexity" evidence="1">
    <location>
        <begin position="540"/>
        <end position="558"/>
    </location>
</feature>
<feature type="region of interest" description="Disordered" evidence="1">
    <location>
        <begin position="575"/>
        <end position="598"/>
    </location>
</feature>
<evidence type="ECO:0000256" key="1">
    <source>
        <dbReference type="SAM" id="MobiDB-lite"/>
    </source>
</evidence>
<dbReference type="OrthoDB" id="443402at2759"/>
<name>A0A2P6V3G0_9CHLO</name>
<dbReference type="AlphaFoldDB" id="A0A2P6V3G0"/>
<keyword evidence="3" id="KW-1185">Reference proteome</keyword>
<feature type="compositionally biased region" description="Low complexity" evidence="1">
    <location>
        <begin position="407"/>
        <end position="419"/>
    </location>
</feature>
<feature type="compositionally biased region" description="Low complexity" evidence="1">
    <location>
        <begin position="577"/>
        <end position="587"/>
    </location>
</feature>
<feature type="compositionally biased region" description="Low complexity" evidence="1">
    <location>
        <begin position="356"/>
        <end position="368"/>
    </location>
</feature>
<gene>
    <name evidence="2" type="ORF">C2E20_7797</name>
</gene>
<dbReference type="Proteomes" id="UP000239649">
    <property type="component" value="Unassembled WGS sequence"/>
</dbReference>